<proteinExistence type="predicted"/>
<dbReference type="InterPro" id="IPR009003">
    <property type="entry name" value="Peptidase_S1_PA"/>
</dbReference>
<dbReference type="Proteomes" id="UP000887458">
    <property type="component" value="Unassembled WGS sequence"/>
</dbReference>
<dbReference type="EMBL" id="NJHN03000009">
    <property type="protein sequence ID" value="KAH9426493.1"/>
    <property type="molecule type" value="Genomic_DNA"/>
</dbReference>
<protein>
    <submittedName>
        <fullName evidence="5">Suppressor of tumorigenicity 14 protein</fullName>
    </submittedName>
</protein>
<dbReference type="PANTHER" id="PTHR24252:SF7">
    <property type="entry name" value="HYALIN"/>
    <property type="match status" value="1"/>
</dbReference>
<evidence type="ECO:0000313" key="6">
    <source>
        <dbReference type="Proteomes" id="UP000887458"/>
    </source>
</evidence>
<comment type="caution">
    <text evidence="5">The sequence shown here is derived from an EMBL/GenBank/DDBJ whole genome shotgun (WGS) entry which is preliminary data.</text>
</comment>
<dbReference type="PROSITE" id="PS00135">
    <property type="entry name" value="TRYPSIN_SER"/>
    <property type="match status" value="1"/>
</dbReference>
<keyword evidence="2" id="KW-0645">Protease</keyword>
<feature type="region of interest" description="Disordered" evidence="3">
    <location>
        <begin position="49"/>
        <end position="79"/>
    </location>
</feature>
<evidence type="ECO:0000256" key="1">
    <source>
        <dbReference type="ARBA" id="ARBA00023157"/>
    </source>
</evidence>
<dbReference type="InterPro" id="IPR043504">
    <property type="entry name" value="Peptidase_S1_PA_chymotrypsin"/>
</dbReference>
<gene>
    <name evidence="5" type="primary">ST14_3</name>
    <name evidence="5" type="ORF">DERP_013675</name>
</gene>
<sequence length="417" mass="45944">MEDGWILTATTIIAQSNIIEQNSTSMLTTTTTTTAASSTPLNTVGSTLTTASPPSLSSISSTISTTSTTLPPPTTTTTSRIPIMTTISTWSVNNKTKPSISRNGSFITIAPLINTTTNRLPPNNIITKLTTEWISSTISTTSMPSTSTTTTKRPMSSSEMLPFVCGRRQISPKGRIVGGTQSGYGEWPWMVSLRQWKKNAFLHKCGAALLNEYWVITAAHCVENVSPTDLLLRLGEFDISTDTEPYSHIERRIQIIAPHPKFDPRTFEYDLALLRFYEPIRFQKNIIPICLPEHNETYVGRWATVTGWGRLHEDGPLPNVIQHVDVPIITNKDCESMYRRAGYIEDIPNIFVCAGLAKGTKDSCEGDSGGPLVIEDQGRWTLVGVISWGIGCALPNQPGVYTRITAFSRWINQIIAF</sequence>
<reference evidence="5 6" key="2">
    <citation type="journal article" date="2022" name="Mol. Biol. Evol.">
        <title>Comparative Genomics Reveals Insights into the Divergent Evolution of Astigmatic Mites and Household Pest Adaptations.</title>
        <authorList>
            <person name="Xiong Q."/>
            <person name="Wan A.T."/>
            <person name="Liu X."/>
            <person name="Fung C.S."/>
            <person name="Xiao X."/>
            <person name="Malainual N."/>
            <person name="Hou J."/>
            <person name="Wang L."/>
            <person name="Wang M."/>
            <person name="Yang K.Y."/>
            <person name="Cui Y."/>
            <person name="Leung E.L."/>
            <person name="Nong W."/>
            <person name="Shin S.K."/>
            <person name="Au S.W."/>
            <person name="Jeong K.Y."/>
            <person name="Chew F.T."/>
            <person name="Hui J.H."/>
            <person name="Leung T.F."/>
            <person name="Tungtrongchitr A."/>
            <person name="Zhong N."/>
            <person name="Liu Z."/>
            <person name="Tsui S.K."/>
        </authorList>
    </citation>
    <scope>NUCLEOTIDE SEQUENCE [LARGE SCALE GENOMIC DNA]</scope>
    <source>
        <strain evidence="5">Derp</strain>
    </source>
</reference>
<dbReference type="PROSITE" id="PS00134">
    <property type="entry name" value="TRYPSIN_HIS"/>
    <property type="match status" value="1"/>
</dbReference>
<keyword evidence="6" id="KW-1185">Reference proteome</keyword>
<dbReference type="PANTHER" id="PTHR24252">
    <property type="entry name" value="ACROSIN-RELATED"/>
    <property type="match status" value="1"/>
</dbReference>
<dbReference type="CDD" id="cd00190">
    <property type="entry name" value="Tryp_SPc"/>
    <property type="match status" value="1"/>
</dbReference>
<reference evidence="5 6" key="1">
    <citation type="journal article" date="2018" name="J. Allergy Clin. Immunol.">
        <title>High-quality assembly of Dermatophagoides pteronyssinus genome and transcriptome reveals a wide range of novel allergens.</title>
        <authorList>
            <person name="Liu X.Y."/>
            <person name="Yang K.Y."/>
            <person name="Wang M.Q."/>
            <person name="Kwok J.S."/>
            <person name="Zeng X."/>
            <person name="Yang Z."/>
            <person name="Xiao X.J."/>
            <person name="Lau C.P."/>
            <person name="Li Y."/>
            <person name="Huang Z.M."/>
            <person name="Ba J.G."/>
            <person name="Yim A.K."/>
            <person name="Ouyang C.Y."/>
            <person name="Ngai S.M."/>
            <person name="Chan T.F."/>
            <person name="Leung E.L."/>
            <person name="Liu L."/>
            <person name="Liu Z.G."/>
            <person name="Tsui S.K."/>
        </authorList>
    </citation>
    <scope>NUCLEOTIDE SEQUENCE [LARGE SCALE GENOMIC DNA]</scope>
    <source>
        <strain evidence="5">Derp</strain>
    </source>
</reference>
<dbReference type="PROSITE" id="PS50240">
    <property type="entry name" value="TRYPSIN_DOM"/>
    <property type="match status" value="1"/>
</dbReference>
<evidence type="ECO:0000256" key="2">
    <source>
        <dbReference type="RuleBase" id="RU363034"/>
    </source>
</evidence>
<keyword evidence="2" id="KW-0720">Serine protease</keyword>
<dbReference type="InterPro" id="IPR001314">
    <property type="entry name" value="Peptidase_S1A"/>
</dbReference>
<accession>A0ABQ8JV56</accession>
<name>A0ABQ8JV56_DERPT</name>
<dbReference type="Gene3D" id="2.40.10.10">
    <property type="entry name" value="Trypsin-like serine proteases"/>
    <property type="match status" value="1"/>
</dbReference>
<dbReference type="PRINTS" id="PR00722">
    <property type="entry name" value="CHYMOTRYPSIN"/>
</dbReference>
<dbReference type="InterPro" id="IPR033116">
    <property type="entry name" value="TRYPSIN_SER"/>
</dbReference>
<feature type="domain" description="Peptidase S1" evidence="4">
    <location>
        <begin position="176"/>
        <end position="416"/>
    </location>
</feature>
<keyword evidence="2" id="KW-0378">Hydrolase</keyword>
<dbReference type="Pfam" id="PF00089">
    <property type="entry name" value="Trypsin"/>
    <property type="match status" value="1"/>
</dbReference>
<dbReference type="InterPro" id="IPR001254">
    <property type="entry name" value="Trypsin_dom"/>
</dbReference>
<evidence type="ECO:0000256" key="3">
    <source>
        <dbReference type="SAM" id="MobiDB-lite"/>
    </source>
</evidence>
<dbReference type="SMART" id="SM00020">
    <property type="entry name" value="Tryp_SPc"/>
    <property type="match status" value="1"/>
</dbReference>
<evidence type="ECO:0000313" key="5">
    <source>
        <dbReference type="EMBL" id="KAH9426493.1"/>
    </source>
</evidence>
<dbReference type="SUPFAM" id="SSF50494">
    <property type="entry name" value="Trypsin-like serine proteases"/>
    <property type="match status" value="1"/>
</dbReference>
<keyword evidence="1" id="KW-1015">Disulfide bond</keyword>
<evidence type="ECO:0000259" key="4">
    <source>
        <dbReference type="PROSITE" id="PS50240"/>
    </source>
</evidence>
<organism evidence="5 6">
    <name type="scientific">Dermatophagoides pteronyssinus</name>
    <name type="common">European house dust mite</name>
    <dbReference type="NCBI Taxonomy" id="6956"/>
    <lineage>
        <taxon>Eukaryota</taxon>
        <taxon>Metazoa</taxon>
        <taxon>Ecdysozoa</taxon>
        <taxon>Arthropoda</taxon>
        <taxon>Chelicerata</taxon>
        <taxon>Arachnida</taxon>
        <taxon>Acari</taxon>
        <taxon>Acariformes</taxon>
        <taxon>Sarcoptiformes</taxon>
        <taxon>Astigmata</taxon>
        <taxon>Psoroptidia</taxon>
        <taxon>Analgoidea</taxon>
        <taxon>Pyroglyphidae</taxon>
        <taxon>Dermatophagoidinae</taxon>
        <taxon>Dermatophagoides</taxon>
    </lineage>
</organism>
<dbReference type="InterPro" id="IPR018114">
    <property type="entry name" value="TRYPSIN_HIS"/>
</dbReference>